<feature type="compositionally biased region" description="Polar residues" evidence="1">
    <location>
        <begin position="308"/>
        <end position="323"/>
    </location>
</feature>
<comment type="caution">
    <text evidence="2">The sequence shown here is derived from an EMBL/GenBank/DDBJ whole genome shotgun (WGS) entry which is preliminary data.</text>
</comment>
<feature type="region of interest" description="Disordered" evidence="1">
    <location>
        <begin position="710"/>
        <end position="758"/>
    </location>
</feature>
<feature type="region of interest" description="Disordered" evidence="1">
    <location>
        <begin position="259"/>
        <end position="345"/>
    </location>
</feature>
<feature type="region of interest" description="Disordered" evidence="1">
    <location>
        <begin position="647"/>
        <end position="678"/>
    </location>
</feature>
<feature type="region of interest" description="Disordered" evidence="1">
    <location>
        <begin position="33"/>
        <end position="127"/>
    </location>
</feature>
<feature type="compositionally biased region" description="Basic residues" evidence="1">
    <location>
        <begin position="478"/>
        <end position="490"/>
    </location>
</feature>
<dbReference type="OrthoDB" id="273010at2759"/>
<dbReference type="RefSeq" id="XP_031000152.1">
    <property type="nucleotide sequence ID" value="XM_031134376.1"/>
</dbReference>
<reference evidence="2 3" key="1">
    <citation type="submission" date="2019-06" db="EMBL/GenBank/DDBJ databases">
        <title>Draft genome sequence of the filamentous fungus Phialemoniopsis curvata isolated from diesel fuel.</title>
        <authorList>
            <person name="Varaljay V.A."/>
            <person name="Lyon W.J."/>
            <person name="Crouch A.L."/>
            <person name="Drake C.E."/>
            <person name="Hollomon J.M."/>
            <person name="Nadeau L.J."/>
            <person name="Nunn H.S."/>
            <person name="Stevenson B.S."/>
            <person name="Bojanowski C.L."/>
            <person name="Crookes-Goodson W.J."/>
        </authorList>
    </citation>
    <scope>NUCLEOTIDE SEQUENCE [LARGE SCALE GENOMIC DNA]</scope>
    <source>
        <strain evidence="2 3">D216</strain>
    </source>
</reference>
<evidence type="ECO:0000313" key="3">
    <source>
        <dbReference type="Proteomes" id="UP000319257"/>
    </source>
</evidence>
<evidence type="ECO:0000313" key="2">
    <source>
        <dbReference type="EMBL" id="TPX18441.1"/>
    </source>
</evidence>
<sequence>MLNHPSRIEFWNLLPGNIPGPETETTEFRCARECSKGSSHRFPRIRLGSSKRGTDQSSPRQPARAALQAPAPSPTKLRSRQRTVLRRRRRPGKVRVSFSHTSASGVSWPKKRGCRGRRNARPQTKASKVESWVGDVTRHLLVPKDSGPYPCLDRSQIGRPQLQDPVFGFDGHNSSRPTDISAQYRSVQPPLHGSGSARYWGVLPPPPLPPQASPCLDVETRPAGTERTFHPSTLELDRPDLLVDAQDGSVDPSGAVYVPTPTQPIAHSRDVSRLPATPLRAPPRPGTMRTSRRDKRLGMADPAVWESVTRTLSQQHRLSSLVSPESPGLPENRSPSLPSRTSSQRIALDRFCRELTRYARAAGAFGKAPQCASSSTQTRNSLHTIKELLPYHEQFKAAGLSVTSTEQMGKRVQKRKIKRHERKKAAIQPRSQIDGGSTSSNRSSRSSNGLPPASRDDLAFLLVDPVPPPKRRGTDTTKKKHMSWIRRKPRPGSGAQTTRLPQVLEEEHHQLPDVSQVETTGHGTPSGPTPLAFSPIVYDTPPPVPKKSMGRAKTASHSIKSEGTQRSSHASTVQHNDKDLPAPPGSVISPGYHDENAAKLQRHGTSTGRNKPGRRHARDAQTQTSLGLALLPTNETIGLLYAESSNAQPPVAVSPPMKSRQQNQVPVTAPFSPSRNASAPVLDLPFTWRYAVSGTSSFERALDAVVQKLDDMDNDSRRGPPTPPPKPSEPRTMLPPQEQSQRRGQDAAGRDRGYRDHDISDRDVLKGLKMAVSAACDEDLDAWIRSRTGLRLRRFLADLTVFDDLGQEAERQRRTPGSQYI</sequence>
<feature type="region of interest" description="Disordered" evidence="1">
    <location>
        <begin position="516"/>
        <end position="535"/>
    </location>
</feature>
<feature type="compositionally biased region" description="Basic residues" evidence="1">
    <location>
        <begin position="411"/>
        <end position="425"/>
    </location>
</feature>
<feature type="compositionally biased region" description="Basic and acidic residues" evidence="1">
    <location>
        <begin position="740"/>
        <end position="758"/>
    </location>
</feature>
<dbReference type="EMBL" id="SKBQ01000112">
    <property type="protein sequence ID" value="TPX18441.1"/>
    <property type="molecule type" value="Genomic_DNA"/>
</dbReference>
<organism evidence="2 3">
    <name type="scientific">Thyridium curvatum</name>
    <dbReference type="NCBI Taxonomy" id="1093900"/>
    <lineage>
        <taxon>Eukaryota</taxon>
        <taxon>Fungi</taxon>
        <taxon>Dikarya</taxon>
        <taxon>Ascomycota</taxon>
        <taxon>Pezizomycotina</taxon>
        <taxon>Sordariomycetes</taxon>
        <taxon>Sordariomycetidae</taxon>
        <taxon>Thyridiales</taxon>
        <taxon>Thyridiaceae</taxon>
        <taxon>Thyridium</taxon>
    </lineage>
</organism>
<feature type="compositionally biased region" description="Low complexity" evidence="1">
    <location>
        <begin position="58"/>
        <end position="70"/>
    </location>
</feature>
<accession>A0A507BMK0</accession>
<feature type="compositionally biased region" description="Low complexity" evidence="1">
    <location>
        <begin position="435"/>
        <end position="449"/>
    </location>
</feature>
<dbReference type="InParanoid" id="A0A507BMK0"/>
<dbReference type="GeneID" id="41979073"/>
<gene>
    <name evidence="2" type="ORF">E0L32_011626</name>
</gene>
<feature type="compositionally biased region" description="Polar residues" evidence="1">
    <location>
        <begin position="659"/>
        <end position="677"/>
    </location>
</feature>
<feature type="compositionally biased region" description="Polar residues" evidence="1">
    <location>
        <begin position="555"/>
        <end position="574"/>
    </location>
</feature>
<feature type="compositionally biased region" description="Basic residues" evidence="1">
    <location>
        <begin position="109"/>
        <end position="120"/>
    </location>
</feature>
<evidence type="ECO:0000256" key="1">
    <source>
        <dbReference type="SAM" id="MobiDB-lite"/>
    </source>
</evidence>
<name>A0A507BMK0_9PEZI</name>
<dbReference type="AlphaFoldDB" id="A0A507BMK0"/>
<protein>
    <submittedName>
        <fullName evidence="2">Uncharacterized protein</fullName>
    </submittedName>
</protein>
<feature type="compositionally biased region" description="Basic residues" evidence="1">
    <location>
        <begin position="77"/>
        <end position="93"/>
    </location>
</feature>
<proteinExistence type="predicted"/>
<feature type="region of interest" description="Disordered" evidence="1">
    <location>
        <begin position="540"/>
        <end position="623"/>
    </location>
</feature>
<feature type="compositionally biased region" description="Polar residues" evidence="1">
    <location>
        <begin position="333"/>
        <end position="345"/>
    </location>
</feature>
<feature type="compositionally biased region" description="Low complexity" evidence="1">
    <location>
        <begin position="519"/>
        <end position="530"/>
    </location>
</feature>
<dbReference type="Proteomes" id="UP000319257">
    <property type="component" value="Unassembled WGS sequence"/>
</dbReference>
<dbReference type="STRING" id="1093900.A0A507BMK0"/>
<keyword evidence="3" id="KW-1185">Reference proteome</keyword>
<feature type="region of interest" description="Disordered" evidence="1">
    <location>
        <begin position="402"/>
        <end position="496"/>
    </location>
</feature>